<dbReference type="GeneID" id="19321489"/>
<evidence type="ECO:0000313" key="2">
    <source>
        <dbReference type="Proteomes" id="UP000014074"/>
    </source>
</evidence>
<gene>
    <name evidence="1" type="ORF">UCRPA7_1350</name>
</gene>
<organism evidence="1 2">
    <name type="scientific">Phaeoacremonium minimum (strain UCR-PA7)</name>
    <name type="common">Esca disease fungus</name>
    <name type="synonym">Togninia minima</name>
    <dbReference type="NCBI Taxonomy" id="1286976"/>
    <lineage>
        <taxon>Eukaryota</taxon>
        <taxon>Fungi</taxon>
        <taxon>Dikarya</taxon>
        <taxon>Ascomycota</taxon>
        <taxon>Pezizomycotina</taxon>
        <taxon>Sordariomycetes</taxon>
        <taxon>Sordariomycetidae</taxon>
        <taxon>Togniniales</taxon>
        <taxon>Togniniaceae</taxon>
        <taxon>Phaeoacremonium</taxon>
    </lineage>
</organism>
<evidence type="ECO:0000313" key="1">
    <source>
        <dbReference type="EMBL" id="EOO03129.1"/>
    </source>
</evidence>
<reference evidence="2" key="1">
    <citation type="journal article" date="2013" name="Genome Announc.">
        <title>Draft genome sequence of the ascomycete Phaeoacremonium aleophilum strain UCR-PA7, a causal agent of the esca disease complex in grapevines.</title>
        <authorList>
            <person name="Blanco-Ulate B."/>
            <person name="Rolshausen P."/>
            <person name="Cantu D."/>
        </authorList>
    </citation>
    <scope>NUCLEOTIDE SEQUENCE [LARGE SCALE GENOMIC DNA]</scope>
    <source>
        <strain evidence="2">UCR-PA7</strain>
    </source>
</reference>
<dbReference type="RefSeq" id="XP_007912122.1">
    <property type="nucleotide sequence ID" value="XM_007913931.1"/>
</dbReference>
<name>R8BV08_PHAM7</name>
<dbReference type="HOGENOM" id="CLU_2051296_0_0_1"/>
<dbReference type="OrthoDB" id="5167840at2759"/>
<dbReference type="eggNOG" id="ENOG502RQNU">
    <property type="taxonomic scope" value="Eukaryota"/>
</dbReference>
<dbReference type="AlphaFoldDB" id="R8BV08"/>
<accession>R8BV08</accession>
<dbReference type="KEGG" id="tmn:UCRPA7_1350"/>
<dbReference type="Proteomes" id="UP000014074">
    <property type="component" value="Unassembled WGS sequence"/>
</dbReference>
<proteinExistence type="predicted"/>
<keyword evidence="2" id="KW-1185">Reference proteome</keyword>
<protein>
    <submittedName>
        <fullName evidence="1">Uncharacterized protein</fullName>
    </submittedName>
</protein>
<dbReference type="EMBL" id="KB932857">
    <property type="protein sequence ID" value="EOO03129.1"/>
    <property type="molecule type" value="Genomic_DNA"/>
</dbReference>
<sequence length="120" mass="13645">MCEGEITKLLCRHCLVHITKPCGKGCAMPTGTTTELRDTCAQCHPSHRISRINIEFDLLREQALARYRVSASENQTVVAAEIQRLLTKYELQRMEEIRKATIRGVSDEVLWPGKEDDEVC</sequence>